<dbReference type="GO" id="GO:0008171">
    <property type="term" value="F:O-methyltransferase activity"/>
    <property type="evidence" value="ECO:0007669"/>
    <property type="project" value="InterPro"/>
</dbReference>
<keyword evidence="6" id="KW-1185">Reference proteome</keyword>
<dbReference type="InterPro" id="IPR001077">
    <property type="entry name" value="COMT_C"/>
</dbReference>
<dbReference type="PROSITE" id="PS51683">
    <property type="entry name" value="SAM_OMT_II"/>
    <property type="match status" value="1"/>
</dbReference>
<accession>A0A6A1X0M2</accession>
<name>A0A6A1X0M2_9ROSI</name>
<evidence type="ECO:0000313" key="5">
    <source>
        <dbReference type="EMBL" id="KAB1228320.1"/>
    </source>
</evidence>
<sequence length="113" mass="13053">MFEAIPCADAIFMKFVLHDWDDEDCIKILRNCQKAIPEKGGKLIIVDIVLEKDSHDLFDETRMVFDLMMMAHSSGGKERTELEWKELLKKGGFPCYKITKIPAIPFIIEAYPM</sequence>
<dbReference type="InterPro" id="IPR029063">
    <property type="entry name" value="SAM-dependent_MTases_sf"/>
</dbReference>
<evidence type="ECO:0000256" key="3">
    <source>
        <dbReference type="ARBA" id="ARBA00022691"/>
    </source>
</evidence>
<protein>
    <submittedName>
        <fullName evidence="5">(R,S)-reticuline 7-O-methyltransferase</fullName>
    </submittedName>
</protein>
<dbReference type="Pfam" id="PF00891">
    <property type="entry name" value="Methyltransf_2"/>
    <property type="match status" value="1"/>
</dbReference>
<evidence type="ECO:0000256" key="1">
    <source>
        <dbReference type="ARBA" id="ARBA00022603"/>
    </source>
</evidence>
<evidence type="ECO:0000259" key="4">
    <source>
        <dbReference type="Pfam" id="PF00891"/>
    </source>
</evidence>
<feature type="domain" description="O-methyltransferase C-terminal" evidence="4">
    <location>
        <begin position="1"/>
        <end position="93"/>
    </location>
</feature>
<proteinExistence type="predicted"/>
<dbReference type="InterPro" id="IPR016461">
    <property type="entry name" value="COMT-like"/>
</dbReference>
<dbReference type="OrthoDB" id="1606438at2759"/>
<dbReference type="PANTHER" id="PTHR11746">
    <property type="entry name" value="O-METHYLTRANSFERASE"/>
    <property type="match status" value="1"/>
</dbReference>
<dbReference type="Proteomes" id="UP000516437">
    <property type="component" value="Unassembled WGS sequence"/>
</dbReference>
<keyword evidence="3" id="KW-0949">S-adenosyl-L-methionine</keyword>
<dbReference type="EMBL" id="RXIC02000003">
    <property type="protein sequence ID" value="KAB1228320.1"/>
    <property type="molecule type" value="Genomic_DNA"/>
</dbReference>
<evidence type="ECO:0000256" key="2">
    <source>
        <dbReference type="ARBA" id="ARBA00022679"/>
    </source>
</evidence>
<comment type="caution">
    <text evidence="5">The sequence shown here is derived from an EMBL/GenBank/DDBJ whole genome shotgun (WGS) entry which is preliminary data.</text>
</comment>
<keyword evidence="1 5" id="KW-0489">Methyltransferase</keyword>
<evidence type="ECO:0000313" key="6">
    <source>
        <dbReference type="Proteomes" id="UP000516437"/>
    </source>
</evidence>
<keyword evidence="2 5" id="KW-0808">Transferase</keyword>
<dbReference type="AlphaFoldDB" id="A0A6A1X0M2"/>
<organism evidence="5 6">
    <name type="scientific">Morella rubra</name>
    <name type="common">Chinese bayberry</name>
    <dbReference type="NCBI Taxonomy" id="262757"/>
    <lineage>
        <taxon>Eukaryota</taxon>
        <taxon>Viridiplantae</taxon>
        <taxon>Streptophyta</taxon>
        <taxon>Embryophyta</taxon>
        <taxon>Tracheophyta</taxon>
        <taxon>Spermatophyta</taxon>
        <taxon>Magnoliopsida</taxon>
        <taxon>eudicotyledons</taxon>
        <taxon>Gunneridae</taxon>
        <taxon>Pentapetalae</taxon>
        <taxon>rosids</taxon>
        <taxon>fabids</taxon>
        <taxon>Fagales</taxon>
        <taxon>Myricaceae</taxon>
        <taxon>Morella</taxon>
    </lineage>
</organism>
<reference evidence="5 6" key="1">
    <citation type="journal article" date="2019" name="Plant Biotechnol. J.">
        <title>The red bayberry genome and genetic basis of sex determination.</title>
        <authorList>
            <person name="Jia H.M."/>
            <person name="Jia H.J."/>
            <person name="Cai Q.L."/>
            <person name="Wang Y."/>
            <person name="Zhao H.B."/>
            <person name="Yang W.F."/>
            <person name="Wang G.Y."/>
            <person name="Li Y.H."/>
            <person name="Zhan D.L."/>
            <person name="Shen Y.T."/>
            <person name="Niu Q.F."/>
            <person name="Chang L."/>
            <person name="Qiu J."/>
            <person name="Zhao L."/>
            <person name="Xie H.B."/>
            <person name="Fu W.Y."/>
            <person name="Jin J."/>
            <person name="Li X.W."/>
            <person name="Jiao Y."/>
            <person name="Zhou C.C."/>
            <person name="Tu T."/>
            <person name="Chai C.Y."/>
            <person name="Gao J.L."/>
            <person name="Fan L.J."/>
            <person name="van de Weg E."/>
            <person name="Wang J.Y."/>
            <person name="Gao Z.S."/>
        </authorList>
    </citation>
    <scope>NUCLEOTIDE SEQUENCE [LARGE SCALE GENOMIC DNA]</scope>
    <source>
        <tissue evidence="5">Leaves</tissue>
    </source>
</reference>
<gene>
    <name evidence="5" type="ORF">CJ030_MR6G010344</name>
</gene>
<dbReference type="Gene3D" id="3.40.50.150">
    <property type="entry name" value="Vaccinia Virus protein VP39"/>
    <property type="match status" value="1"/>
</dbReference>
<dbReference type="SUPFAM" id="SSF53335">
    <property type="entry name" value="S-adenosyl-L-methionine-dependent methyltransferases"/>
    <property type="match status" value="1"/>
</dbReference>
<dbReference type="GO" id="GO:0032259">
    <property type="term" value="P:methylation"/>
    <property type="evidence" value="ECO:0007669"/>
    <property type="project" value="UniProtKB-KW"/>
</dbReference>